<dbReference type="InterPro" id="IPR013210">
    <property type="entry name" value="LRR_N_plant-typ"/>
</dbReference>
<dbReference type="SUPFAM" id="SSF52058">
    <property type="entry name" value="L domain-like"/>
    <property type="match status" value="2"/>
</dbReference>
<dbReference type="EMBL" id="KK198759">
    <property type="protein sequence ID" value="KCW63126.1"/>
    <property type="molecule type" value="Genomic_DNA"/>
</dbReference>
<gene>
    <name evidence="15" type="ORF">EUGRSUZ_G00735</name>
</gene>
<dbReference type="InterPro" id="IPR001611">
    <property type="entry name" value="Leu-rich_rpt"/>
</dbReference>
<evidence type="ECO:0000256" key="11">
    <source>
        <dbReference type="ARBA" id="ARBA00023180"/>
    </source>
</evidence>
<dbReference type="Pfam" id="PF13855">
    <property type="entry name" value="LRR_8"/>
    <property type="match status" value="2"/>
</dbReference>
<dbReference type="Gene3D" id="3.80.10.10">
    <property type="entry name" value="Ribonuclease Inhibitor"/>
    <property type="match status" value="4"/>
</dbReference>
<dbReference type="InterPro" id="IPR046956">
    <property type="entry name" value="RLP23-like"/>
</dbReference>
<feature type="domain" description="Leucine-rich repeat-containing N-terminal plant-type" evidence="14">
    <location>
        <begin position="9"/>
        <end position="45"/>
    </location>
</feature>
<proteinExistence type="inferred from homology"/>
<dbReference type="SMART" id="SM00369">
    <property type="entry name" value="LRR_TYP"/>
    <property type="match status" value="9"/>
</dbReference>
<dbReference type="PROSITE" id="PS51450">
    <property type="entry name" value="LRR"/>
    <property type="match status" value="2"/>
</dbReference>
<organism evidence="15">
    <name type="scientific">Eucalyptus grandis</name>
    <name type="common">Flooded gum</name>
    <dbReference type="NCBI Taxonomy" id="71139"/>
    <lineage>
        <taxon>Eukaryota</taxon>
        <taxon>Viridiplantae</taxon>
        <taxon>Streptophyta</taxon>
        <taxon>Embryophyta</taxon>
        <taxon>Tracheophyta</taxon>
        <taxon>Spermatophyta</taxon>
        <taxon>Magnoliopsida</taxon>
        <taxon>eudicotyledons</taxon>
        <taxon>Gunneridae</taxon>
        <taxon>Pentapetalae</taxon>
        <taxon>rosids</taxon>
        <taxon>malvids</taxon>
        <taxon>Myrtales</taxon>
        <taxon>Myrtaceae</taxon>
        <taxon>Myrtoideae</taxon>
        <taxon>Eucalypteae</taxon>
        <taxon>Eucalyptus</taxon>
    </lineage>
</organism>
<keyword evidence="9 13" id="KW-0472">Membrane</keyword>
<reference evidence="15" key="1">
    <citation type="submission" date="2013-07" db="EMBL/GenBank/DDBJ databases">
        <title>The genome of Eucalyptus grandis.</title>
        <authorList>
            <person name="Schmutz J."/>
            <person name="Hayes R."/>
            <person name="Myburg A."/>
            <person name="Tuskan G."/>
            <person name="Grattapaglia D."/>
            <person name="Rokhsar D.S."/>
        </authorList>
    </citation>
    <scope>NUCLEOTIDE SEQUENCE</scope>
    <source>
        <tissue evidence="15">Leaf extractions</tissue>
    </source>
</reference>
<dbReference type="Pfam" id="PF00560">
    <property type="entry name" value="LRR_1"/>
    <property type="match status" value="9"/>
</dbReference>
<evidence type="ECO:0000256" key="6">
    <source>
        <dbReference type="ARBA" id="ARBA00022729"/>
    </source>
</evidence>
<comment type="subcellular location">
    <subcellularLocation>
        <location evidence="1">Cell membrane</location>
        <topology evidence="1">Single-pass type I membrane protein</topology>
    </subcellularLocation>
</comment>
<dbReference type="PANTHER" id="PTHR48063">
    <property type="entry name" value="LRR RECEPTOR-LIKE KINASE"/>
    <property type="match status" value="1"/>
</dbReference>
<dbReference type="Gramene" id="KCW63126">
    <property type="protein sequence ID" value="KCW63126"/>
    <property type="gene ID" value="EUGRSUZ_G00735"/>
</dbReference>
<dbReference type="SUPFAM" id="SSF52047">
    <property type="entry name" value="RNI-like"/>
    <property type="match status" value="1"/>
</dbReference>
<evidence type="ECO:0000259" key="14">
    <source>
        <dbReference type="Pfam" id="PF08263"/>
    </source>
</evidence>
<keyword evidence="11" id="KW-0325">Glycoprotein</keyword>
<sequence>LTNVSCIGTEREALLKFKQDLTDPLRRLGSWTGKGCCEWEGIQCNKKTGHVSKLNLRNPCDGLESCSLGGKIHPALNELKFLKYLDLSFNDFVTHQTQKSLTSLHKLEYLNLSFAGYGHISNQLSNLSNLRYLDLSGWMESPSSAKNLRWLSTFSNLKYLDLSYASLVNPKEWLSPINMLSSLEFLILTGCDLEDASASLPVNFSSLRFLDLSQNSMSSSIPPWFQNFSKLEHLDLSENDLQGIFPTIILENSQWLKFLDVSSNRMEGELLKNSSSFCNLQVLSLRSNKFSGRIFNAHNGALNSGRSNLKTVDVSDNNFSGHLPDQFENFKDLVFLDLSQNSISGPISATLGQLSSLRILNLSFNNLSGKIPENIGLLSNLEVMDIGNNQLDGILTQIHFANLTNLIVLNMYSNKLVINVGTSWVPPFQIQDILMSSCKVGPKFPNWLRTQKKVLVLDMSNASISDEVPHWLSNVLSSIEELDLSGNMLRGNISRIIGKKMPLLTQVSLSGNNLSGKIPNSLCMSDELSFLDLSKNQLFGRLPQCWRKSQAFLEWISLGDNKLNGQIPSSLCHLEKLKVLGLHKNGLNGVLPKCLQQLDLEILDLSDNQFTGRVPLFNNTRSLEIIDLGRNYFTGDIPLQLCHLAKLQYLSLNHNNLSGCIPHCFNKFSRMWENSTLYFRSTGGFPIMFNTKGTTRELTSTLPYLFSIDLSSNRLDGQIPEGLTWLARLQNLNLSQNRLVGKIPLDIGNLKYLESLDLSNNKLSDEIPSSISNLHFLSCLDLSNNNLSGPIPLGNQLSTLNDQSIYRGNNGLCGPPLLKVCPRDEPNDMGKRDDQNSSKDESNEGDSIIIWFYSGLGPGFAVTFMGFCAILHFKKSWRISYFR</sequence>
<evidence type="ECO:0000256" key="1">
    <source>
        <dbReference type="ARBA" id="ARBA00004251"/>
    </source>
</evidence>
<dbReference type="InterPro" id="IPR003591">
    <property type="entry name" value="Leu-rich_rpt_typical-subtyp"/>
</dbReference>
<dbReference type="OMA" id="CIESEWH"/>
<dbReference type="Pfam" id="PF08263">
    <property type="entry name" value="LRRNT_2"/>
    <property type="match status" value="1"/>
</dbReference>
<evidence type="ECO:0000256" key="7">
    <source>
        <dbReference type="ARBA" id="ARBA00022737"/>
    </source>
</evidence>
<dbReference type="FunFam" id="3.80.10.10:FF:000111">
    <property type="entry name" value="LRR receptor-like serine/threonine-protein kinase ERECTA"/>
    <property type="match status" value="1"/>
</dbReference>
<feature type="non-terminal residue" evidence="15">
    <location>
        <position position="1"/>
    </location>
</feature>
<protein>
    <recommendedName>
        <fullName evidence="14">Leucine-rich repeat-containing N-terminal plant-type domain-containing protein</fullName>
    </recommendedName>
</protein>
<dbReference type="PRINTS" id="PR00019">
    <property type="entry name" value="LEURICHRPT"/>
</dbReference>
<dbReference type="FunFam" id="3.80.10.10:FF:000095">
    <property type="entry name" value="LRR receptor-like serine/threonine-protein kinase GSO1"/>
    <property type="match status" value="2"/>
</dbReference>
<keyword evidence="8 13" id="KW-1133">Transmembrane helix</keyword>
<dbReference type="AlphaFoldDB" id="A0A059BB50"/>
<evidence type="ECO:0000256" key="13">
    <source>
        <dbReference type="SAM" id="Phobius"/>
    </source>
</evidence>
<evidence type="ECO:0000256" key="4">
    <source>
        <dbReference type="ARBA" id="ARBA00022614"/>
    </source>
</evidence>
<dbReference type="InterPro" id="IPR032675">
    <property type="entry name" value="LRR_dom_sf"/>
</dbReference>
<keyword evidence="7" id="KW-0677">Repeat</keyword>
<feature type="region of interest" description="Disordered" evidence="12">
    <location>
        <begin position="823"/>
        <end position="842"/>
    </location>
</feature>
<dbReference type="SMART" id="SM00365">
    <property type="entry name" value="LRR_SD22"/>
    <property type="match status" value="6"/>
</dbReference>
<keyword evidence="5 13" id="KW-0812">Transmembrane</keyword>
<comment type="similarity">
    <text evidence="2">Belongs to the RLP family.</text>
</comment>
<keyword evidence="10" id="KW-0675">Receptor</keyword>
<evidence type="ECO:0000256" key="5">
    <source>
        <dbReference type="ARBA" id="ARBA00022692"/>
    </source>
</evidence>
<feature type="transmembrane region" description="Helical" evidence="13">
    <location>
        <begin position="848"/>
        <end position="873"/>
    </location>
</feature>
<evidence type="ECO:0000256" key="12">
    <source>
        <dbReference type="SAM" id="MobiDB-lite"/>
    </source>
</evidence>
<dbReference type="InParanoid" id="A0A059BB50"/>
<evidence type="ECO:0000313" key="15">
    <source>
        <dbReference type="EMBL" id="KCW63126.1"/>
    </source>
</evidence>
<evidence type="ECO:0000256" key="8">
    <source>
        <dbReference type="ARBA" id="ARBA00022989"/>
    </source>
</evidence>
<keyword evidence="6" id="KW-0732">Signal</keyword>
<evidence type="ECO:0000256" key="9">
    <source>
        <dbReference type="ARBA" id="ARBA00023136"/>
    </source>
</evidence>
<dbReference type="PANTHER" id="PTHR48063:SF112">
    <property type="entry name" value="RECEPTOR LIKE PROTEIN 30-LIKE"/>
    <property type="match status" value="1"/>
</dbReference>
<evidence type="ECO:0000256" key="10">
    <source>
        <dbReference type="ARBA" id="ARBA00023170"/>
    </source>
</evidence>
<name>A0A059BB50_EUCGR</name>
<keyword evidence="4" id="KW-0433">Leucine-rich repeat</keyword>
<evidence type="ECO:0000256" key="3">
    <source>
        <dbReference type="ARBA" id="ARBA00022475"/>
    </source>
</evidence>
<dbReference type="GO" id="GO:0005886">
    <property type="term" value="C:plasma membrane"/>
    <property type="evidence" value="ECO:0007669"/>
    <property type="project" value="UniProtKB-SubCell"/>
</dbReference>
<keyword evidence="3" id="KW-1003">Cell membrane</keyword>
<evidence type="ECO:0000256" key="2">
    <source>
        <dbReference type="ARBA" id="ARBA00009592"/>
    </source>
</evidence>
<dbReference type="eggNOG" id="KOG0619">
    <property type="taxonomic scope" value="Eukaryota"/>
</dbReference>
<accession>A0A059BB50</accession>
<feature type="non-terminal residue" evidence="15">
    <location>
        <position position="883"/>
    </location>
</feature>